<evidence type="ECO:0000256" key="9">
    <source>
        <dbReference type="ARBA" id="ARBA00048233"/>
    </source>
</evidence>
<comment type="catalytic activity">
    <reaction evidence="10">
        <text>L-tyrosine + O2 = L-dopaquinone + H2O</text>
        <dbReference type="Rhea" id="RHEA:18117"/>
        <dbReference type="ChEBI" id="CHEBI:15377"/>
        <dbReference type="ChEBI" id="CHEBI:15379"/>
        <dbReference type="ChEBI" id="CHEBI:57924"/>
        <dbReference type="ChEBI" id="CHEBI:58315"/>
        <dbReference type="EC" id="1.14.18.1"/>
    </reaction>
</comment>
<dbReference type="EMBL" id="JAGMVJ010000032">
    <property type="protein sequence ID" value="KAH7068549.1"/>
    <property type="molecule type" value="Genomic_DNA"/>
</dbReference>
<dbReference type="GO" id="GO:0042438">
    <property type="term" value="P:melanin biosynthetic process"/>
    <property type="evidence" value="ECO:0007669"/>
    <property type="project" value="UniProtKB-KW"/>
</dbReference>
<dbReference type="GO" id="GO:0004503">
    <property type="term" value="F:tyrosinase activity"/>
    <property type="evidence" value="ECO:0007669"/>
    <property type="project" value="UniProtKB-EC"/>
</dbReference>
<comment type="catalytic activity">
    <reaction evidence="9">
        <text>2 L-dopa + O2 = 2 L-dopaquinone + 2 H2O</text>
        <dbReference type="Rhea" id="RHEA:34287"/>
        <dbReference type="ChEBI" id="CHEBI:15377"/>
        <dbReference type="ChEBI" id="CHEBI:15379"/>
        <dbReference type="ChEBI" id="CHEBI:57504"/>
        <dbReference type="ChEBI" id="CHEBI:57924"/>
        <dbReference type="EC" id="1.14.18.1"/>
    </reaction>
</comment>
<evidence type="ECO:0000256" key="5">
    <source>
        <dbReference type="ARBA" id="ARBA00023002"/>
    </source>
</evidence>
<comment type="similarity">
    <text evidence="2">Belongs to the tyrosinase family.</text>
</comment>
<keyword evidence="7" id="KW-0503">Monooxygenase</keyword>
<evidence type="ECO:0000256" key="1">
    <source>
        <dbReference type="ARBA" id="ARBA00001973"/>
    </source>
</evidence>
<proteinExistence type="inferred from homology"/>
<dbReference type="OrthoDB" id="6132182at2759"/>
<evidence type="ECO:0000256" key="7">
    <source>
        <dbReference type="ARBA" id="ARBA00023033"/>
    </source>
</evidence>
<dbReference type="Pfam" id="PF00264">
    <property type="entry name" value="Tyrosinase"/>
    <property type="match status" value="1"/>
</dbReference>
<feature type="signal peptide" evidence="11">
    <location>
        <begin position="1"/>
        <end position="26"/>
    </location>
</feature>
<feature type="chain" id="PRO_5035475732" description="tyrosinase" evidence="11">
    <location>
        <begin position="27"/>
        <end position="599"/>
    </location>
</feature>
<dbReference type="Gene3D" id="1.10.1280.10">
    <property type="entry name" value="Di-copper center containing domain from catechol oxidase"/>
    <property type="match status" value="1"/>
</dbReference>
<evidence type="ECO:0000256" key="4">
    <source>
        <dbReference type="ARBA" id="ARBA00022723"/>
    </source>
</evidence>
<dbReference type="Proteomes" id="UP000813461">
    <property type="component" value="Unassembled WGS sequence"/>
</dbReference>
<evidence type="ECO:0000256" key="11">
    <source>
        <dbReference type="SAM" id="SignalP"/>
    </source>
</evidence>
<dbReference type="PRINTS" id="PR00092">
    <property type="entry name" value="TYROSINASE"/>
</dbReference>
<dbReference type="PANTHER" id="PTHR11474:SF76">
    <property type="entry name" value="SHKT DOMAIN-CONTAINING PROTEIN"/>
    <property type="match status" value="1"/>
</dbReference>
<dbReference type="SUPFAM" id="SSF48056">
    <property type="entry name" value="Di-copper centre-containing domain"/>
    <property type="match status" value="1"/>
</dbReference>
<dbReference type="InterPro" id="IPR008922">
    <property type="entry name" value="Di-copper_centre_dom_sf"/>
</dbReference>
<evidence type="ECO:0000256" key="2">
    <source>
        <dbReference type="ARBA" id="ARBA00009928"/>
    </source>
</evidence>
<accession>A0A8K0QU28</accession>
<evidence type="ECO:0000313" key="14">
    <source>
        <dbReference type="Proteomes" id="UP000813461"/>
    </source>
</evidence>
<dbReference type="InterPro" id="IPR050316">
    <property type="entry name" value="Tyrosinase/Hemocyanin"/>
</dbReference>
<keyword evidence="8" id="KW-0470">Melanin biosynthesis</keyword>
<dbReference type="InterPro" id="IPR002227">
    <property type="entry name" value="Tyrosinase_Cu-bd"/>
</dbReference>
<dbReference type="AlphaFoldDB" id="A0A8K0QU28"/>
<dbReference type="InterPro" id="IPR041640">
    <property type="entry name" value="Tyrosinase_C"/>
</dbReference>
<dbReference type="GO" id="GO:0046872">
    <property type="term" value="F:metal ion binding"/>
    <property type="evidence" value="ECO:0007669"/>
    <property type="project" value="UniProtKB-KW"/>
</dbReference>
<evidence type="ECO:0000256" key="8">
    <source>
        <dbReference type="ARBA" id="ARBA00023101"/>
    </source>
</evidence>
<name>A0A8K0QU28_9PLEO</name>
<keyword evidence="4" id="KW-0479">Metal-binding</keyword>
<comment type="cofactor">
    <cofactor evidence="1">
        <name>Cu(2+)</name>
        <dbReference type="ChEBI" id="CHEBI:29036"/>
    </cofactor>
</comment>
<keyword evidence="6" id="KW-0186">Copper</keyword>
<organism evidence="13 14">
    <name type="scientific">Paraphoma chrysanthemicola</name>
    <dbReference type="NCBI Taxonomy" id="798071"/>
    <lineage>
        <taxon>Eukaryota</taxon>
        <taxon>Fungi</taxon>
        <taxon>Dikarya</taxon>
        <taxon>Ascomycota</taxon>
        <taxon>Pezizomycotina</taxon>
        <taxon>Dothideomycetes</taxon>
        <taxon>Pleosporomycetidae</taxon>
        <taxon>Pleosporales</taxon>
        <taxon>Pleosporineae</taxon>
        <taxon>Phaeosphaeriaceae</taxon>
        <taxon>Paraphoma</taxon>
    </lineage>
</organism>
<keyword evidence="5" id="KW-0560">Oxidoreductase</keyword>
<evidence type="ECO:0000256" key="6">
    <source>
        <dbReference type="ARBA" id="ARBA00023008"/>
    </source>
</evidence>
<keyword evidence="14" id="KW-1185">Reference proteome</keyword>
<protein>
    <recommendedName>
        <fullName evidence="3">tyrosinase</fullName>
        <ecNumber evidence="3">1.14.18.1</ecNumber>
    </recommendedName>
</protein>
<evidence type="ECO:0000259" key="12">
    <source>
        <dbReference type="PROSITE" id="PS00497"/>
    </source>
</evidence>
<evidence type="ECO:0000313" key="13">
    <source>
        <dbReference type="EMBL" id="KAH7068549.1"/>
    </source>
</evidence>
<dbReference type="Pfam" id="PF18132">
    <property type="entry name" value="Tyrosinase_C"/>
    <property type="match status" value="1"/>
</dbReference>
<dbReference type="PROSITE" id="PS00497">
    <property type="entry name" value="TYROSINASE_1"/>
    <property type="match status" value="1"/>
</dbReference>
<dbReference type="EC" id="1.14.18.1" evidence="3"/>
<evidence type="ECO:0000256" key="3">
    <source>
        <dbReference type="ARBA" id="ARBA00011906"/>
    </source>
</evidence>
<keyword evidence="11" id="KW-0732">Signal</keyword>
<dbReference type="PANTHER" id="PTHR11474">
    <property type="entry name" value="TYROSINASE FAMILY MEMBER"/>
    <property type="match status" value="1"/>
</dbReference>
<feature type="domain" description="Tyrosinase copper-binding" evidence="12">
    <location>
        <begin position="122"/>
        <end position="139"/>
    </location>
</feature>
<evidence type="ECO:0000256" key="10">
    <source>
        <dbReference type="ARBA" id="ARBA00048881"/>
    </source>
</evidence>
<sequence length="599" mass="67363">MSKFWTWSFLLRLLTASSIVFTPADCRRTLFERQSDVSVVSGISWRDAQGNVPVRREVRDLKDNHSDQWNLYLLALDRIQWQDQTGPLSYYGLASIHGRPFRTWGDAPGLDHKIGTSGYCPHNNILFLGWHRPYLALFEEQLYKEVHWFAERASEGQLERYRSAANQFRMPYWDWAKGEGGVPDFFTWEYISVTRPDGTSDNMWNPLYAYYFHPVIPDDFDSKWIYLNGTQRWPSSDEINSTSDQAHMLSNYEEQKGPLVNQVDLSFRQDTLNEFASTLEQGHGWVHGIIGGGYLDNTFKGHMWPLEYSAYEPLFMLHHTNVDRLFAMYQAAHPGRTFTSASVGDSGNVWLENGQMVDADTPLLPFRKSSGGFWTTKDVRNTTTFGYAYPETIKKNEQSEEEYEEEIVAVIATMYGSTVRAMLNAKTAPAGGSSLLASDGAFTDWSIDAAAITTHLPPTFVVRFSLVGDFSSDKPVDVGTWTRLMPASHTHSGVNDQASTETPYEGRISLTASLIDRVVAGQLMSLNASDVVPYLKDKLTWKVYGDDGQLPQSSLSALTFQVVSNAARIPDDPAKPILYSKDVVRHPEVTIGKAGGVAA</sequence>
<comment type="caution">
    <text evidence="13">The sequence shown here is derived from an EMBL/GenBank/DDBJ whole genome shotgun (WGS) entry which is preliminary data.</text>
</comment>
<gene>
    <name evidence="13" type="ORF">FB567DRAFT_615332</name>
</gene>
<reference evidence="13" key="1">
    <citation type="journal article" date="2021" name="Nat. Commun.">
        <title>Genetic determinants of endophytism in the Arabidopsis root mycobiome.</title>
        <authorList>
            <person name="Mesny F."/>
            <person name="Miyauchi S."/>
            <person name="Thiergart T."/>
            <person name="Pickel B."/>
            <person name="Atanasova L."/>
            <person name="Karlsson M."/>
            <person name="Huettel B."/>
            <person name="Barry K.W."/>
            <person name="Haridas S."/>
            <person name="Chen C."/>
            <person name="Bauer D."/>
            <person name="Andreopoulos W."/>
            <person name="Pangilinan J."/>
            <person name="LaButti K."/>
            <person name="Riley R."/>
            <person name="Lipzen A."/>
            <person name="Clum A."/>
            <person name="Drula E."/>
            <person name="Henrissat B."/>
            <person name="Kohler A."/>
            <person name="Grigoriev I.V."/>
            <person name="Martin F.M."/>
            <person name="Hacquard S."/>
        </authorList>
    </citation>
    <scope>NUCLEOTIDE SEQUENCE</scope>
    <source>
        <strain evidence="13">MPI-SDFR-AT-0120</strain>
    </source>
</reference>